<dbReference type="RefSeq" id="WP_331255737.1">
    <property type="nucleotide sequence ID" value="NZ_CP133270.1"/>
</dbReference>
<evidence type="ECO:0000256" key="4">
    <source>
        <dbReference type="ARBA" id="ARBA00022723"/>
    </source>
</evidence>
<proteinExistence type="inferred from homology"/>
<dbReference type="Proteomes" id="UP001330434">
    <property type="component" value="Chromosome"/>
</dbReference>
<name>A0ABZ2C386_9PROT</name>
<dbReference type="PROSITE" id="PS00723">
    <property type="entry name" value="POLYPRENYL_SYNTHASE_1"/>
    <property type="match status" value="1"/>
</dbReference>
<evidence type="ECO:0000256" key="5">
    <source>
        <dbReference type="ARBA" id="ARBA00022842"/>
    </source>
</evidence>
<dbReference type="SUPFAM" id="SSF48576">
    <property type="entry name" value="Terpenoid synthases"/>
    <property type="match status" value="1"/>
</dbReference>
<evidence type="ECO:0000256" key="2">
    <source>
        <dbReference type="ARBA" id="ARBA00006706"/>
    </source>
</evidence>
<evidence type="ECO:0000313" key="9">
    <source>
        <dbReference type="Proteomes" id="UP001330434"/>
    </source>
</evidence>
<dbReference type="InterPro" id="IPR053378">
    <property type="entry name" value="Prenyl_diphosphate_synthase"/>
</dbReference>
<dbReference type="PANTHER" id="PTHR43281:SF1">
    <property type="entry name" value="FARNESYL DIPHOSPHATE SYNTHASE"/>
    <property type="match status" value="1"/>
</dbReference>
<evidence type="ECO:0000256" key="7">
    <source>
        <dbReference type="RuleBase" id="RU004466"/>
    </source>
</evidence>
<dbReference type="SFLD" id="SFLDG01017">
    <property type="entry name" value="Polyprenyl_Transferase_Like"/>
    <property type="match status" value="1"/>
</dbReference>
<dbReference type="PROSITE" id="PS00444">
    <property type="entry name" value="POLYPRENYL_SYNTHASE_2"/>
    <property type="match status" value="1"/>
</dbReference>
<dbReference type="Gene3D" id="1.10.600.10">
    <property type="entry name" value="Farnesyl Diphosphate Synthase"/>
    <property type="match status" value="1"/>
</dbReference>
<keyword evidence="5" id="KW-0460">Magnesium</keyword>
<dbReference type="Pfam" id="PF00348">
    <property type="entry name" value="polyprenyl_synt"/>
    <property type="match status" value="1"/>
</dbReference>
<evidence type="ECO:0000256" key="3">
    <source>
        <dbReference type="ARBA" id="ARBA00022679"/>
    </source>
</evidence>
<evidence type="ECO:0000313" key="8">
    <source>
        <dbReference type="EMBL" id="WVX66924.1"/>
    </source>
</evidence>
<keyword evidence="4" id="KW-0479">Metal-binding</keyword>
<evidence type="ECO:0000256" key="6">
    <source>
        <dbReference type="ARBA" id="ARBA00023229"/>
    </source>
</evidence>
<accession>A0ABZ2C386</accession>
<dbReference type="InterPro" id="IPR008949">
    <property type="entry name" value="Isoprenoid_synthase_dom_sf"/>
</dbReference>
<dbReference type="EMBL" id="CP133270">
    <property type="protein sequence ID" value="WVX66924.1"/>
    <property type="molecule type" value="Genomic_DNA"/>
</dbReference>
<dbReference type="SFLD" id="SFLDS00005">
    <property type="entry name" value="Isoprenoid_Synthase_Type_I"/>
    <property type="match status" value="1"/>
</dbReference>
<dbReference type="InterPro" id="IPR033749">
    <property type="entry name" value="Polyprenyl_synt_CS"/>
</dbReference>
<sequence>MVKSQQNLLNLIKNPTSAGYAPQRLLIEDTLKDLLPPPTTTLARAMAFATLGGGKRLRTLMVLESAAAFGVPQSQALKVGAAVEIIHSYSLIHDDLPAMDNADLRRGKPTIHRQFDEATAILAGDALIPLAFEIFSDPKTHPSPEVRLHLITSLSRAIGAEGLVIGQMRDLEREGKTESHSDLLQVSLGKTGALFGFSTEAGGILGGASVEDLQNLRKFGELYGIAFQIQDDLLDVEVSSVVSGKTTGRDEALNKTTFVSALGIEGARKEFENLITQAKKIISD</sequence>
<keyword evidence="9" id="KW-1185">Reference proteome</keyword>
<organism evidence="8 9">
    <name type="scientific">Candidatus Bealeia paramacronuclearis</name>
    <dbReference type="NCBI Taxonomy" id="1921001"/>
    <lineage>
        <taxon>Bacteria</taxon>
        <taxon>Pseudomonadati</taxon>
        <taxon>Pseudomonadota</taxon>
        <taxon>Alphaproteobacteria</taxon>
        <taxon>Holosporales</taxon>
        <taxon>Holosporaceae</taxon>
        <taxon>Candidatus Bealeia</taxon>
    </lineage>
</organism>
<dbReference type="CDD" id="cd00685">
    <property type="entry name" value="Trans_IPPS_HT"/>
    <property type="match status" value="1"/>
</dbReference>
<dbReference type="InterPro" id="IPR000092">
    <property type="entry name" value="Polyprenyl_synt"/>
</dbReference>
<comment type="similarity">
    <text evidence="2 7">Belongs to the FPP/GGPP synthase family.</text>
</comment>
<reference evidence="8 9" key="1">
    <citation type="journal article" date="2024" name="Environ. Microbiol.">
        <title>Novel evolutionary insights on the interactions of the Holosporales (Alphaproteobacteria) with eukaryotic hosts from comparative genomics.</title>
        <authorList>
            <person name="Giovannini M."/>
            <person name="Petroni G."/>
            <person name="Castelli M."/>
        </authorList>
    </citation>
    <scope>NUCLEOTIDE SEQUENCE [LARGE SCALE GENOMIC DNA]</scope>
    <source>
        <strain evidence="8 9">US_Bl 15I1</strain>
    </source>
</reference>
<dbReference type="NCBIfam" id="NF045485">
    <property type="entry name" value="FPPsyn"/>
    <property type="match status" value="1"/>
</dbReference>
<evidence type="ECO:0000256" key="1">
    <source>
        <dbReference type="ARBA" id="ARBA00001946"/>
    </source>
</evidence>
<keyword evidence="6" id="KW-0414">Isoprene biosynthesis</keyword>
<comment type="cofactor">
    <cofactor evidence="1">
        <name>Mg(2+)</name>
        <dbReference type="ChEBI" id="CHEBI:18420"/>
    </cofactor>
</comment>
<protein>
    <submittedName>
        <fullName evidence="8">Polyprenyl synthetase family protein</fullName>
    </submittedName>
</protein>
<keyword evidence="3 7" id="KW-0808">Transferase</keyword>
<dbReference type="PANTHER" id="PTHR43281">
    <property type="entry name" value="FARNESYL DIPHOSPHATE SYNTHASE"/>
    <property type="match status" value="1"/>
</dbReference>
<gene>
    <name evidence="8" type="ORF">Bealeia1_01119</name>
</gene>